<dbReference type="Proteomes" id="UP001418222">
    <property type="component" value="Unassembled WGS sequence"/>
</dbReference>
<feature type="domain" description="RING-type" evidence="4">
    <location>
        <begin position="717"/>
        <end position="757"/>
    </location>
</feature>
<dbReference type="InterPro" id="IPR046527">
    <property type="entry name" value="PIR2-like_helical"/>
</dbReference>
<evidence type="ECO:0000256" key="2">
    <source>
        <dbReference type="SAM" id="Coils"/>
    </source>
</evidence>
<dbReference type="PANTHER" id="PTHR46405:SF2">
    <property type="entry name" value="OS05G0141500 PROTEIN"/>
    <property type="match status" value="1"/>
</dbReference>
<dbReference type="Pfam" id="PF13920">
    <property type="entry name" value="zf-C3HC4_3"/>
    <property type="match status" value="1"/>
</dbReference>
<feature type="coiled-coil region" evidence="2">
    <location>
        <begin position="631"/>
        <end position="665"/>
    </location>
</feature>
<dbReference type="PROSITE" id="PS50089">
    <property type="entry name" value="ZF_RING_2"/>
    <property type="match status" value="1"/>
</dbReference>
<gene>
    <name evidence="5" type="primary">RF298</name>
    <name evidence="5" type="ORF">KSP39_PZI004949</name>
</gene>
<accession>A0AAP0BSK1</accession>
<evidence type="ECO:0000259" key="4">
    <source>
        <dbReference type="PROSITE" id="PS50089"/>
    </source>
</evidence>
<dbReference type="PANTHER" id="PTHR46405">
    <property type="entry name" value="OS05G0141500 PROTEIN"/>
    <property type="match status" value="1"/>
</dbReference>
<evidence type="ECO:0000256" key="3">
    <source>
        <dbReference type="SAM" id="MobiDB-lite"/>
    </source>
</evidence>
<feature type="coiled-coil region" evidence="2">
    <location>
        <begin position="462"/>
        <end position="587"/>
    </location>
</feature>
<name>A0AAP0BSK1_9ASPA</name>
<evidence type="ECO:0000313" key="6">
    <source>
        <dbReference type="Proteomes" id="UP001418222"/>
    </source>
</evidence>
<dbReference type="GO" id="GO:0008270">
    <property type="term" value="F:zinc ion binding"/>
    <property type="evidence" value="ECO:0007669"/>
    <property type="project" value="UniProtKB-KW"/>
</dbReference>
<evidence type="ECO:0000256" key="1">
    <source>
        <dbReference type="PROSITE-ProRule" id="PRU00175"/>
    </source>
</evidence>
<dbReference type="EMBL" id="JBBWWQ010000004">
    <property type="protein sequence ID" value="KAK8948877.1"/>
    <property type="molecule type" value="Genomic_DNA"/>
</dbReference>
<keyword evidence="1" id="KW-0479">Metal-binding</keyword>
<keyword evidence="1" id="KW-0863">Zinc-finger</keyword>
<feature type="region of interest" description="Disordered" evidence="3">
    <location>
        <begin position="1"/>
        <end position="30"/>
    </location>
</feature>
<keyword evidence="6" id="KW-1185">Reference proteome</keyword>
<dbReference type="AlphaFoldDB" id="A0AAP0BSK1"/>
<dbReference type="Gene3D" id="3.30.40.10">
    <property type="entry name" value="Zinc/RING finger domain, C3HC4 (zinc finger)"/>
    <property type="match status" value="1"/>
</dbReference>
<evidence type="ECO:0000313" key="5">
    <source>
        <dbReference type="EMBL" id="KAK8948877.1"/>
    </source>
</evidence>
<proteinExistence type="predicted"/>
<organism evidence="5 6">
    <name type="scientific">Platanthera zijinensis</name>
    <dbReference type="NCBI Taxonomy" id="2320716"/>
    <lineage>
        <taxon>Eukaryota</taxon>
        <taxon>Viridiplantae</taxon>
        <taxon>Streptophyta</taxon>
        <taxon>Embryophyta</taxon>
        <taxon>Tracheophyta</taxon>
        <taxon>Spermatophyta</taxon>
        <taxon>Magnoliopsida</taxon>
        <taxon>Liliopsida</taxon>
        <taxon>Asparagales</taxon>
        <taxon>Orchidaceae</taxon>
        <taxon>Orchidoideae</taxon>
        <taxon>Orchideae</taxon>
        <taxon>Orchidinae</taxon>
        <taxon>Platanthera</taxon>
    </lineage>
</organism>
<dbReference type="InterPro" id="IPR013083">
    <property type="entry name" value="Znf_RING/FYVE/PHD"/>
</dbReference>
<dbReference type="InterPro" id="IPR001841">
    <property type="entry name" value="Znf_RING"/>
</dbReference>
<keyword evidence="2" id="KW-0175">Coiled coil</keyword>
<feature type="compositionally biased region" description="Polar residues" evidence="3">
    <location>
        <begin position="1"/>
        <end position="17"/>
    </location>
</feature>
<protein>
    <submittedName>
        <fullName evidence="5">E3 ubiquitin-protein ligase RF298</fullName>
    </submittedName>
</protein>
<dbReference type="SUPFAM" id="SSF57850">
    <property type="entry name" value="RING/U-box"/>
    <property type="match status" value="1"/>
</dbReference>
<dbReference type="CDD" id="cd23128">
    <property type="entry name" value="RING-HC_MIP1-like"/>
    <property type="match status" value="1"/>
</dbReference>
<keyword evidence="1" id="KW-0862">Zinc</keyword>
<reference evidence="5 6" key="1">
    <citation type="journal article" date="2022" name="Nat. Plants">
        <title>Genomes of leafy and leafless Platanthera orchids illuminate the evolution of mycoheterotrophy.</title>
        <authorList>
            <person name="Li M.H."/>
            <person name="Liu K.W."/>
            <person name="Li Z."/>
            <person name="Lu H.C."/>
            <person name="Ye Q.L."/>
            <person name="Zhang D."/>
            <person name="Wang J.Y."/>
            <person name="Li Y.F."/>
            <person name="Zhong Z.M."/>
            <person name="Liu X."/>
            <person name="Yu X."/>
            <person name="Liu D.K."/>
            <person name="Tu X.D."/>
            <person name="Liu B."/>
            <person name="Hao Y."/>
            <person name="Liao X.Y."/>
            <person name="Jiang Y.T."/>
            <person name="Sun W.H."/>
            <person name="Chen J."/>
            <person name="Chen Y.Q."/>
            <person name="Ai Y."/>
            <person name="Zhai J.W."/>
            <person name="Wu S.S."/>
            <person name="Zhou Z."/>
            <person name="Hsiao Y.Y."/>
            <person name="Wu W.L."/>
            <person name="Chen Y.Y."/>
            <person name="Lin Y.F."/>
            <person name="Hsu J.L."/>
            <person name="Li C.Y."/>
            <person name="Wang Z.W."/>
            <person name="Zhao X."/>
            <person name="Zhong W.Y."/>
            <person name="Ma X.K."/>
            <person name="Ma L."/>
            <person name="Huang J."/>
            <person name="Chen G.Z."/>
            <person name="Huang M.Z."/>
            <person name="Huang L."/>
            <person name="Peng D.H."/>
            <person name="Luo Y.B."/>
            <person name="Zou S.Q."/>
            <person name="Chen S.P."/>
            <person name="Lan S."/>
            <person name="Tsai W.C."/>
            <person name="Van de Peer Y."/>
            <person name="Liu Z.J."/>
        </authorList>
    </citation>
    <scope>NUCLEOTIDE SEQUENCE [LARGE SCALE GENOMIC DNA]</scope>
    <source>
        <strain evidence="5">Lor287</strain>
    </source>
</reference>
<sequence>MATMVTRGSSPLASSMSLREKGNRNKRKFRADPSFADSNILNPPPFTDCINYEFFSTEKVPENPTAEQHSSFCDVCRALSCGSKADLGLEEPHEVDWSSPAENELEEIILNNLSEIFNEAIKSITSYGYTEEVASNAVLSYGICYRCKYTVSNIVDNALLLLRTGREVDSSPRENVAEDLQMLARSVLADMVNFLRTVRPFFSAGDALWCLLLCDLNVSHAYAVDCDGLSTTGHEENSSSSNVVQLEPDLSCSIPISQTIPEVEISVSRKTYHVGSSKRESITREKAFHFEDYGAIRSKATLRANKNGGVDGVLMDEKVKSASDSSGVGIKCTSSNPSKAVGLNSPQTDGYLGLSLSDAASSGPSLSMKAATGPASLTVANTDLSLSLLPSTRSSTGYGIKSGKYNSCAGLGSEKINGNLIPQDKKDELLLKLIPRARELEVQKQEWTEWAQHKVMQAAHRLSKDKNELQTLRLEKEEVARLKKEKKILEENAKKKLIEMENALSKAGSQIEEANITARRLDIENLELRKEMEAAQLRAEESAASCQEVSKREMKILKKFQSWDREKSSLQEEFTSEKRKLSQLQQQFKGSKEHLDLVETRWKQEHKAKHEVLLQLNAERNERERIEAFGKSKENAMMIEAENDLQRFKDDIRRLERQLTQLRLATDSPNITAFVWGADGSTYASRLITDGGANGAHVQSITKFLDADGGVERERECVMCLSEEMSVVFLPCAHQVVCATCNELHERQGMKDCPSCRTTIQRRIGVRPAEFVG</sequence>
<dbReference type="Pfam" id="PF20235">
    <property type="entry name" value="PIR2-like_helical"/>
    <property type="match status" value="1"/>
</dbReference>
<comment type="caution">
    <text evidence="5">The sequence shown here is derived from an EMBL/GenBank/DDBJ whole genome shotgun (WGS) entry which is preliminary data.</text>
</comment>
<dbReference type="InterPro" id="IPR046934">
    <property type="entry name" value="PIR2-like"/>
</dbReference>